<dbReference type="AlphaFoldDB" id="A0A6N6JBQ5"/>
<dbReference type="Proteomes" id="UP000436822">
    <property type="component" value="Unassembled WGS sequence"/>
</dbReference>
<dbReference type="InterPro" id="IPR035952">
    <property type="entry name" value="Rhomboid-like_sf"/>
</dbReference>
<keyword evidence="5 8" id="KW-1133">Transmembrane helix</keyword>
<evidence type="ECO:0000256" key="2">
    <source>
        <dbReference type="ARBA" id="ARBA00009045"/>
    </source>
</evidence>
<feature type="transmembrane region" description="Helical" evidence="8">
    <location>
        <begin position="123"/>
        <end position="144"/>
    </location>
</feature>
<feature type="transmembrane region" description="Helical" evidence="8">
    <location>
        <begin position="15"/>
        <end position="34"/>
    </location>
</feature>
<feature type="region of interest" description="Disordered" evidence="7">
    <location>
        <begin position="227"/>
        <end position="246"/>
    </location>
</feature>
<keyword evidence="6 8" id="KW-0472">Membrane</keyword>
<dbReference type="GO" id="GO:0016020">
    <property type="term" value="C:membrane"/>
    <property type="evidence" value="ECO:0007669"/>
    <property type="project" value="UniProtKB-SubCell"/>
</dbReference>
<organism evidence="10 11">
    <name type="scientific">Litoreibacter roseus</name>
    <dbReference type="NCBI Taxonomy" id="2601869"/>
    <lineage>
        <taxon>Bacteria</taxon>
        <taxon>Pseudomonadati</taxon>
        <taxon>Pseudomonadota</taxon>
        <taxon>Alphaproteobacteria</taxon>
        <taxon>Rhodobacterales</taxon>
        <taxon>Roseobacteraceae</taxon>
        <taxon>Litoreibacter</taxon>
    </lineage>
</organism>
<feature type="transmembrane region" description="Helical" evidence="8">
    <location>
        <begin position="61"/>
        <end position="86"/>
    </location>
</feature>
<evidence type="ECO:0000313" key="10">
    <source>
        <dbReference type="EMBL" id="GFE63427.1"/>
    </source>
</evidence>
<protein>
    <submittedName>
        <fullName evidence="10">Rhomboid family intramembrane serine protease</fullName>
    </submittedName>
</protein>
<comment type="caution">
    <text evidence="10">The sequence shown here is derived from an EMBL/GenBank/DDBJ whole genome shotgun (WGS) entry which is preliminary data.</text>
</comment>
<sequence length="246" mass="27394">MFPIRDHNPSEKTPWVTYALILVNVVVFISYWPLFDDPREINMFFDQWAMRPVEVSNGEEYYTLVTSMFLHGGIMHLLGNMLFLWIFGDNLEEQLGHVTFLGFYLLSGLGADVFQLLSDPGSVVPTVGASGAIAGVMGGYLLLYPKAKVDILLIIVIVFKIIPVPAWLMLGLWFLLQVVQGVVVDGSGGGVAHWAHAGGFIVGLLLMIPVWLRLGGPMYWQQTDGHPPHPEAQYTSSNLPKVTRRR</sequence>
<dbReference type="SUPFAM" id="SSF144091">
    <property type="entry name" value="Rhomboid-like"/>
    <property type="match status" value="1"/>
</dbReference>
<keyword evidence="3 8" id="KW-0812">Transmembrane</keyword>
<keyword evidence="10" id="KW-0645">Protease</keyword>
<gene>
    <name evidence="10" type="ORF">KIN_05010</name>
</gene>
<dbReference type="GO" id="GO:0006508">
    <property type="term" value="P:proteolysis"/>
    <property type="evidence" value="ECO:0007669"/>
    <property type="project" value="UniProtKB-KW"/>
</dbReference>
<comment type="subcellular location">
    <subcellularLocation>
        <location evidence="1">Membrane</location>
        <topology evidence="1">Multi-pass membrane protein</topology>
    </subcellularLocation>
</comment>
<evidence type="ECO:0000256" key="7">
    <source>
        <dbReference type="SAM" id="MobiDB-lite"/>
    </source>
</evidence>
<dbReference type="OrthoDB" id="9813074at2"/>
<evidence type="ECO:0000256" key="1">
    <source>
        <dbReference type="ARBA" id="ARBA00004141"/>
    </source>
</evidence>
<feature type="transmembrane region" description="Helical" evidence="8">
    <location>
        <begin position="98"/>
        <end position="117"/>
    </location>
</feature>
<keyword evidence="11" id="KW-1185">Reference proteome</keyword>
<dbReference type="EMBL" id="BLJE01000001">
    <property type="protein sequence ID" value="GFE63427.1"/>
    <property type="molecule type" value="Genomic_DNA"/>
</dbReference>
<evidence type="ECO:0000256" key="6">
    <source>
        <dbReference type="ARBA" id="ARBA00023136"/>
    </source>
</evidence>
<accession>A0A6N6JBQ5</accession>
<keyword evidence="4" id="KW-0378">Hydrolase</keyword>
<dbReference type="Pfam" id="PF01694">
    <property type="entry name" value="Rhomboid"/>
    <property type="match status" value="1"/>
</dbReference>
<dbReference type="PANTHER" id="PTHR43731">
    <property type="entry name" value="RHOMBOID PROTEASE"/>
    <property type="match status" value="1"/>
</dbReference>
<evidence type="ECO:0000259" key="9">
    <source>
        <dbReference type="Pfam" id="PF01694"/>
    </source>
</evidence>
<dbReference type="InterPro" id="IPR050925">
    <property type="entry name" value="Rhomboid_protease_S54"/>
</dbReference>
<name>A0A6N6JBQ5_9RHOB</name>
<comment type="similarity">
    <text evidence="2">Belongs to the peptidase S54 family.</text>
</comment>
<feature type="transmembrane region" description="Helical" evidence="8">
    <location>
        <begin position="151"/>
        <end position="174"/>
    </location>
</feature>
<dbReference type="FunFam" id="1.20.1540.10:FF:000027">
    <property type="entry name" value="Rhomboid family intramembrane serine protease"/>
    <property type="match status" value="1"/>
</dbReference>
<evidence type="ECO:0000256" key="5">
    <source>
        <dbReference type="ARBA" id="ARBA00022989"/>
    </source>
</evidence>
<dbReference type="RefSeq" id="WP_159804363.1">
    <property type="nucleotide sequence ID" value="NZ_BLJE01000001.1"/>
</dbReference>
<evidence type="ECO:0000256" key="3">
    <source>
        <dbReference type="ARBA" id="ARBA00022692"/>
    </source>
</evidence>
<dbReference type="InterPro" id="IPR022764">
    <property type="entry name" value="Peptidase_S54_rhomboid_dom"/>
</dbReference>
<evidence type="ECO:0000256" key="4">
    <source>
        <dbReference type="ARBA" id="ARBA00022801"/>
    </source>
</evidence>
<dbReference type="GO" id="GO:0004252">
    <property type="term" value="F:serine-type endopeptidase activity"/>
    <property type="evidence" value="ECO:0007669"/>
    <property type="project" value="InterPro"/>
</dbReference>
<feature type="domain" description="Peptidase S54 rhomboid" evidence="9">
    <location>
        <begin position="59"/>
        <end position="210"/>
    </location>
</feature>
<dbReference type="PANTHER" id="PTHR43731:SF14">
    <property type="entry name" value="PRESENILIN-ASSOCIATED RHOMBOID-LIKE PROTEIN, MITOCHONDRIAL"/>
    <property type="match status" value="1"/>
</dbReference>
<evidence type="ECO:0000256" key="8">
    <source>
        <dbReference type="SAM" id="Phobius"/>
    </source>
</evidence>
<dbReference type="Gene3D" id="1.20.1540.10">
    <property type="entry name" value="Rhomboid-like"/>
    <property type="match status" value="1"/>
</dbReference>
<feature type="transmembrane region" description="Helical" evidence="8">
    <location>
        <begin position="194"/>
        <end position="212"/>
    </location>
</feature>
<proteinExistence type="inferred from homology"/>
<evidence type="ECO:0000313" key="11">
    <source>
        <dbReference type="Proteomes" id="UP000436822"/>
    </source>
</evidence>
<reference evidence="10 11" key="1">
    <citation type="submission" date="2019-12" db="EMBL/GenBank/DDBJ databases">
        <title>Litoreibacter badius sp. nov., a novel bacteriochlorophyll a-containing bacterium in the genus Litoreibacter.</title>
        <authorList>
            <person name="Kanamuro M."/>
            <person name="Takabe Y."/>
            <person name="Mori K."/>
            <person name="Takaichi S."/>
            <person name="Hanada S."/>
        </authorList>
    </citation>
    <scope>NUCLEOTIDE SEQUENCE [LARGE SCALE GENOMIC DNA]</scope>
    <source>
        <strain evidence="10 11">K6</strain>
    </source>
</reference>